<dbReference type="RefSeq" id="WP_255905376.1">
    <property type="nucleotide sequence ID" value="NZ_CP050473.1"/>
</dbReference>
<proteinExistence type="predicted"/>
<accession>A0ABY5ILG4</accession>
<name>A0ABY5ILG4_9VIBR</name>
<keyword evidence="3" id="KW-1185">Reference proteome</keyword>
<dbReference type="Proteomes" id="UP001059912">
    <property type="component" value="Plasmid unnamed2"/>
</dbReference>
<evidence type="ECO:0000313" key="3">
    <source>
        <dbReference type="Proteomes" id="UP001059912"/>
    </source>
</evidence>
<keyword evidence="2" id="KW-0614">Plasmid</keyword>
<dbReference type="EMBL" id="CP050473">
    <property type="protein sequence ID" value="UTZ35133.1"/>
    <property type="molecule type" value="Genomic_DNA"/>
</dbReference>
<evidence type="ECO:0000313" key="2">
    <source>
        <dbReference type="EMBL" id="UTZ35133.1"/>
    </source>
</evidence>
<sequence length="99" mass="11313">MSRPIKFRDREKTYINGETITLSGVIFEKYPSSPSGKEFVVDVKYNGEKSTEWRSSDEILIECSQCGTFIPYEPPYPFDQLLCEKCSSEIGELTSRGEL</sequence>
<gene>
    <name evidence="1" type="ORF">HB762_27650</name>
    <name evidence="2" type="ORF">HB762_28130</name>
</gene>
<evidence type="ECO:0000313" key="1">
    <source>
        <dbReference type="EMBL" id="UTZ35042.1"/>
    </source>
</evidence>
<organism evidence="2 3">
    <name type="scientific">Vibrio campbellii</name>
    <dbReference type="NCBI Taxonomy" id="680"/>
    <lineage>
        <taxon>Bacteria</taxon>
        <taxon>Pseudomonadati</taxon>
        <taxon>Pseudomonadota</taxon>
        <taxon>Gammaproteobacteria</taxon>
        <taxon>Vibrionales</taxon>
        <taxon>Vibrionaceae</taxon>
        <taxon>Vibrio</taxon>
    </lineage>
</organism>
<protein>
    <submittedName>
        <fullName evidence="2">Uncharacterized protein</fullName>
    </submittedName>
</protein>
<geneLocation type="plasmid" evidence="2 3">
    <name>unnamed2</name>
</geneLocation>
<reference evidence="2" key="1">
    <citation type="submission" date="2020-03" db="EMBL/GenBank/DDBJ databases">
        <title>Five strains of Vibrio campbellii isolated from Mariana Trench.</title>
        <authorList>
            <person name="Liang J."/>
            <person name="Zhang X.-H."/>
        </authorList>
    </citation>
    <scope>NUCLEOTIDE SEQUENCE</scope>
    <source>
        <strain evidence="2">LJC013</strain>
        <plasmid evidence="2">unnamed2</plasmid>
    </source>
</reference>
<dbReference type="EMBL" id="CP050473">
    <property type="protein sequence ID" value="UTZ35042.1"/>
    <property type="molecule type" value="Genomic_DNA"/>
</dbReference>